<keyword evidence="4" id="KW-1185">Reference proteome</keyword>
<dbReference type="Pfam" id="PF01368">
    <property type="entry name" value="DHH"/>
    <property type="match status" value="1"/>
</dbReference>
<dbReference type="PANTHER" id="PTHR42146:SF1">
    <property type="entry name" value="OLIGORIBONUCLEASE NRNB"/>
    <property type="match status" value="1"/>
</dbReference>
<gene>
    <name evidence="3" type="ORF">NEF87_002293</name>
</gene>
<sequence length="332" mass="37892">MVTILTHLDADGICSGSLIKMTKKYKNARVFFTHPAGLAKDLKGINDDLLICDIAIDIKSYHKTYALLEKISQEHEIYYFDHHHLPEALPEKVINIHNESISATEIVYRYFYHALPSYADHIALLGAICDYLDNSPLMKELLHHYERRTLFLDAGLLAEGLKKFSHGPNYDDLRKIVQRLSQGEYPCEIRELTRAALSSTRRDKLQRKNILENYEKRLNFAYIMDPDAGSRSKVAHWIMGHSGTLLGIVIIQLRSKPDMVDLTIRGRQLIDLRTIIPEIAQSIGGNAGGHSNAIGCRIPKNKLNRFLTILDEKLSQLHIPKPFRIAELIQFD</sequence>
<dbReference type="InterPro" id="IPR003156">
    <property type="entry name" value="DHHA1_dom"/>
</dbReference>
<proteinExistence type="predicted"/>
<dbReference type="Pfam" id="PF02272">
    <property type="entry name" value="DHHA1"/>
    <property type="match status" value="1"/>
</dbReference>
<dbReference type="InterPro" id="IPR052968">
    <property type="entry name" value="Nucleotide_metab_enz"/>
</dbReference>
<evidence type="ECO:0000313" key="3">
    <source>
        <dbReference type="EMBL" id="UYP46008.1"/>
    </source>
</evidence>
<feature type="domain" description="DDH" evidence="1">
    <location>
        <begin position="2"/>
        <end position="112"/>
    </location>
</feature>
<dbReference type="SUPFAM" id="SSF64182">
    <property type="entry name" value="DHH phosphoesterases"/>
    <property type="match status" value="1"/>
</dbReference>
<dbReference type="InterPro" id="IPR038763">
    <property type="entry name" value="DHH_sf"/>
</dbReference>
<feature type="domain" description="DHHA1" evidence="2">
    <location>
        <begin position="260"/>
        <end position="315"/>
    </location>
</feature>
<evidence type="ECO:0008006" key="5">
    <source>
        <dbReference type="Google" id="ProtNLM"/>
    </source>
</evidence>
<evidence type="ECO:0000259" key="2">
    <source>
        <dbReference type="Pfam" id="PF02272"/>
    </source>
</evidence>
<accession>A0ABY6HRN2</accession>
<reference evidence="3" key="1">
    <citation type="submission" date="2022-09" db="EMBL/GenBank/DDBJ databases">
        <title>Actin cytoskeleton and complex cell architecture in an #Asgard archaeon.</title>
        <authorList>
            <person name="Ponce Toledo R.I."/>
            <person name="Schleper C."/>
            <person name="Rodrigues Oliveira T."/>
            <person name="Wollweber F."/>
            <person name="Xu J."/>
            <person name="Rittmann S."/>
            <person name="Klingl A."/>
            <person name="Pilhofer M."/>
        </authorList>
    </citation>
    <scope>NUCLEOTIDE SEQUENCE</scope>
    <source>
        <strain evidence="3">B-35</strain>
    </source>
</reference>
<protein>
    <recommendedName>
        <fullName evidence="5">DHHA1 domain-containing protein</fullName>
    </recommendedName>
</protein>
<dbReference type="EMBL" id="CP104013">
    <property type="protein sequence ID" value="UYP46008.1"/>
    <property type="molecule type" value="Genomic_DNA"/>
</dbReference>
<name>A0ABY6HRN2_9ARCH</name>
<dbReference type="Gene3D" id="3.10.310.30">
    <property type="match status" value="1"/>
</dbReference>
<evidence type="ECO:0000259" key="1">
    <source>
        <dbReference type="Pfam" id="PF01368"/>
    </source>
</evidence>
<dbReference type="PANTHER" id="PTHR42146">
    <property type="entry name" value="3',5'-CYCLIC-NUCLEOTIDE PHOSPHODIESTERASE"/>
    <property type="match status" value="1"/>
</dbReference>
<dbReference type="InterPro" id="IPR001667">
    <property type="entry name" value="DDH_dom"/>
</dbReference>
<evidence type="ECO:0000313" key="4">
    <source>
        <dbReference type="Proteomes" id="UP001208689"/>
    </source>
</evidence>
<organism evidence="3 4">
    <name type="scientific">Candidatus Lokiarchaeum ossiferum</name>
    <dbReference type="NCBI Taxonomy" id="2951803"/>
    <lineage>
        <taxon>Archaea</taxon>
        <taxon>Promethearchaeati</taxon>
        <taxon>Promethearchaeota</taxon>
        <taxon>Promethearchaeia</taxon>
        <taxon>Promethearchaeales</taxon>
        <taxon>Promethearchaeaceae</taxon>
        <taxon>Candidatus Lokiarchaeum</taxon>
    </lineage>
</organism>
<dbReference type="Proteomes" id="UP001208689">
    <property type="component" value="Chromosome"/>
</dbReference>